<dbReference type="GO" id="GO:0000287">
    <property type="term" value="F:magnesium ion binding"/>
    <property type="evidence" value="ECO:0007669"/>
    <property type="project" value="UniProtKB-UniRule"/>
</dbReference>
<evidence type="ECO:0000256" key="11">
    <source>
        <dbReference type="PROSITE-ProRule" id="PRU10111"/>
    </source>
</evidence>
<evidence type="ECO:0000256" key="7">
    <source>
        <dbReference type="ARBA" id="ARBA00023239"/>
    </source>
</evidence>
<comment type="catalytic activity">
    <reaction evidence="9 10">
        <text>oxaloacetate + phosphate = phosphoenolpyruvate + hydrogencarbonate</text>
        <dbReference type="Rhea" id="RHEA:28370"/>
        <dbReference type="ChEBI" id="CHEBI:16452"/>
        <dbReference type="ChEBI" id="CHEBI:17544"/>
        <dbReference type="ChEBI" id="CHEBI:43474"/>
        <dbReference type="ChEBI" id="CHEBI:58702"/>
        <dbReference type="EC" id="4.1.1.31"/>
    </reaction>
</comment>
<dbReference type="GO" id="GO:0006099">
    <property type="term" value="P:tricarboxylic acid cycle"/>
    <property type="evidence" value="ECO:0007669"/>
    <property type="project" value="InterPro"/>
</dbReference>
<evidence type="ECO:0000313" key="14">
    <source>
        <dbReference type="Proteomes" id="UP000580517"/>
    </source>
</evidence>
<dbReference type="GO" id="GO:0006107">
    <property type="term" value="P:oxaloacetate metabolic process"/>
    <property type="evidence" value="ECO:0007669"/>
    <property type="project" value="UniProtKB-UniRule"/>
</dbReference>
<dbReference type="GO" id="GO:0005829">
    <property type="term" value="C:cytosol"/>
    <property type="evidence" value="ECO:0007669"/>
    <property type="project" value="TreeGrafter"/>
</dbReference>
<dbReference type="PRINTS" id="PR00150">
    <property type="entry name" value="PEPCARBXLASE"/>
</dbReference>
<evidence type="ECO:0000256" key="1">
    <source>
        <dbReference type="ARBA" id="ARBA00001946"/>
    </source>
</evidence>
<evidence type="ECO:0000313" key="13">
    <source>
        <dbReference type="EMBL" id="NYT37644.1"/>
    </source>
</evidence>
<comment type="caution">
    <text evidence="13">The sequence shown here is derived from an EMBL/GenBank/DDBJ whole genome shotgun (WGS) entry which is preliminary data.</text>
</comment>
<dbReference type="NCBIfam" id="NF000584">
    <property type="entry name" value="PRK00009.1"/>
    <property type="match status" value="1"/>
</dbReference>
<gene>
    <name evidence="10 13" type="primary">ppc</name>
    <name evidence="13" type="ORF">H0A68_12230</name>
</gene>
<dbReference type="GO" id="GO:0008964">
    <property type="term" value="F:phosphoenolpyruvate carboxylase activity"/>
    <property type="evidence" value="ECO:0007669"/>
    <property type="project" value="UniProtKB-UniRule"/>
</dbReference>
<evidence type="ECO:0000256" key="8">
    <source>
        <dbReference type="ARBA" id="ARBA00023300"/>
    </source>
</evidence>
<dbReference type="PROSITE" id="PS00393">
    <property type="entry name" value="PEPCASE_2"/>
    <property type="match status" value="1"/>
</dbReference>
<dbReference type="Pfam" id="PF00311">
    <property type="entry name" value="PEPcase"/>
    <property type="match status" value="1"/>
</dbReference>
<reference evidence="13 14" key="1">
    <citation type="submission" date="2020-07" db="EMBL/GenBank/DDBJ databases">
        <title>Taxonomic revisions and descriptions of new bacterial species based on genomic comparisons in the high-G+C-content subgroup of the family Alcaligenaceae.</title>
        <authorList>
            <person name="Szabo A."/>
            <person name="Felfoldi T."/>
        </authorList>
    </citation>
    <scope>NUCLEOTIDE SEQUENCE [LARGE SCALE GENOMIC DNA]</scope>
    <source>
        <strain evidence="13 14">DSM 25264</strain>
    </source>
</reference>
<evidence type="ECO:0000256" key="9">
    <source>
        <dbReference type="ARBA" id="ARBA00048995"/>
    </source>
</evidence>
<dbReference type="Proteomes" id="UP000580517">
    <property type="component" value="Unassembled WGS sequence"/>
</dbReference>
<dbReference type="InterPro" id="IPR015813">
    <property type="entry name" value="Pyrv/PenolPyrv_kinase-like_dom"/>
</dbReference>
<dbReference type="EMBL" id="JACCEW010000003">
    <property type="protein sequence ID" value="NYT37644.1"/>
    <property type="molecule type" value="Genomic_DNA"/>
</dbReference>
<dbReference type="InterPro" id="IPR018129">
    <property type="entry name" value="PEP_COase_Lys_AS"/>
</dbReference>
<dbReference type="InterPro" id="IPR022805">
    <property type="entry name" value="PEP_COase_bac/pln-type"/>
</dbReference>
<comment type="cofactor">
    <cofactor evidence="1 10">
        <name>Mg(2+)</name>
        <dbReference type="ChEBI" id="CHEBI:18420"/>
    </cofactor>
</comment>
<dbReference type="PANTHER" id="PTHR30523:SF6">
    <property type="entry name" value="PHOSPHOENOLPYRUVATE CARBOXYLASE"/>
    <property type="match status" value="1"/>
</dbReference>
<dbReference type="SUPFAM" id="SSF51621">
    <property type="entry name" value="Phosphoenolpyruvate/pyruvate domain"/>
    <property type="match status" value="1"/>
</dbReference>
<protein>
    <recommendedName>
        <fullName evidence="5 10">Phosphoenolpyruvate carboxylase</fullName>
        <shortName evidence="10">PEPC</shortName>
        <shortName evidence="10">PEPCase</shortName>
        <ecNumber evidence="4 10">4.1.1.31</ecNumber>
    </recommendedName>
</protein>
<comment type="similarity">
    <text evidence="3 10">Belongs to the PEPCase type 1 family.</text>
</comment>
<keyword evidence="6 10" id="KW-0460">Magnesium</keyword>
<feature type="active site" evidence="10 12">
    <location>
        <position position="626"/>
    </location>
</feature>
<dbReference type="InterPro" id="IPR021135">
    <property type="entry name" value="PEP_COase"/>
</dbReference>
<comment type="function">
    <text evidence="2 10">Forms oxaloacetate, a four-carbon dicarboxylic acid source for the tricarboxylic acid cycle.</text>
</comment>
<sequence length="983" mass="109946">MVSEQKRRAKRSNDNLSCVSISSITLIPGDFVKRAAPNARESSALRNDIRQLGKTLGEVIRECEGRTVYDVIEKMRRAAVSHRREGALGENPVLERQIQRLKDEEVNSVARAFTYFLHLSNIAEDRDQNRRQRQHELTEEQAMRGSLQHALDLLQAGGIGRRKILRYLAQTCIVPVLTAHPTEVQRKSTLDLHREIARQLAHSDDTLTASERQLLAQRMAGLVATLWQTRMLRRQKLTVLDEIDNALTYYESTFLRALPRLYQDLAARLRPAGKSAFSIKTEALPPFLRMGSWIGGDRDGNPNVNADTLEQAVLRQSRVVLRHYLNEIKALGTELSLSRSLGTASPELIAMSLASGDASTHRVDEPYRRAFVHLYARMAATSIALTGQQLASRPTYAAPAYETPQAFQQDLQLIADSLDQHHGSVIAQLRLAGLIQAVSIFGFHLATIDLRQSSDVHERVLSELFSAADVRLNGKQVQYSKLPEQERIALLRREIAETRPLVSPWIDYSAETRKELAILRMAAKCRQKFGPAVIQQAVVSHTETLSDLLEVLVLQQETGLISPTSAGQRAPRDGLMVVPLFETIPDLERGPEIMNTWLGLSDVARRVRHAQDGIQEVMLGYSDSNKDGGYLTSNWALYKAERKMVEVFKHHKVRLRLFHGRGGSVARGGGPSFDAILAQPPGTVNGQIRLTEQGEVIQGKYKDAEVGRWHLENFVAATLEASLAPATSGAASEDENMARFAFILDYMSDVAEQSYRKLVYGTRGFNDYFFASTPILEIAGLNIGSRPASRKSTQKIEDLRAIPWGFSWAQCRVMLTGWYGMGSALKAYVEHGCEGSPGSATRRLAQLREIAAAWPFFRTLLSNMEQVLAKTDLGIGRRYAALVPDARLRRRVFTLIQAEYDLTLEMFRRVTRHGLLAQDSQLQAALNERFAYIDPLNHLQVELLRRHRMGRDAPGPANEEESRSQRAIHTTINGIAAGLRNSG</sequence>
<evidence type="ECO:0000256" key="6">
    <source>
        <dbReference type="ARBA" id="ARBA00022842"/>
    </source>
</evidence>
<dbReference type="InterPro" id="IPR033129">
    <property type="entry name" value="PEPCASE_His_AS"/>
</dbReference>
<organism evidence="13 14">
    <name type="scientific">Allopusillimonas soli</name>
    <dbReference type="NCBI Taxonomy" id="659016"/>
    <lineage>
        <taxon>Bacteria</taxon>
        <taxon>Pseudomonadati</taxon>
        <taxon>Pseudomonadota</taxon>
        <taxon>Betaproteobacteria</taxon>
        <taxon>Burkholderiales</taxon>
        <taxon>Alcaligenaceae</taxon>
        <taxon>Allopusillimonas</taxon>
    </lineage>
</organism>
<dbReference type="HAMAP" id="MF_00595">
    <property type="entry name" value="PEPcase_type1"/>
    <property type="match status" value="1"/>
</dbReference>
<dbReference type="Gene3D" id="1.20.1440.90">
    <property type="entry name" value="Phosphoenolpyruvate/pyruvate domain"/>
    <property type="match status" value="1"/>
</dbReference>
<evidence type="ECO:0000256" key="4">
    <source>
        <dbReference type="ARBA" id="ARBA00012305"/>
    </source>
</evidence>
<keyword evidence="14" id="KW-1185">Reference proteome</keyword>
<proteinExistence type="inferred from homology"/>
<comment type="subunit">
    <text evidence="10">Homotetramer.</text>
</comment>
<dbReference type="EC" id="4.1.1.31" evidence="4 10"/>
<dbReference type="GO" id="GO:0015977">
    <property type="term" value="P:carbon fixation"/>
    <property type="evidence" value="ECO:0007669"/>
    <property type="project" value="UniProtKB-UniRule"/>
</dbReference>
<evidence type="ECO:0000256" key="5">
    <source>
        <dbReference type="ARBA" id="ARBA00022419"/>
    </source>
</evidence>
<dbReference type="OrthoDB" id="9768133at2"/>
<keyword evidence="13" id="KW-0670">Pyruvate</keyword>
<evidence type="ECO:0000256" key="10">
    <source>
        <dbReference type="HAMAP-Rule" id="MF_00595"/>
    </source>
</evidence>
<evidence type="ECO:0000256" key="3">
    <source>
        <dbReference type="ARBA" id="ARBA00008346"/>
    </source>
</evidence>
<name>A0A853FAB4_9BURK</name>
<feature type="active site" evidence="10 11">
    <location>
        <position position="180"/>
    </location>
</feature>
<keyword evidence="7 10" id="KW-0456">Lyase</keyword>
<dbReference type="PROSITE" id="PS00781">
    <property type="entry name" value="PEPCASE_1"/>
    <property type="match status" value="1"/>
</dbReference>
<evidence type="ECO:0000256" key="2">
    <source>
        <dbReference type="ARBA" id="ARBA00003670"/>
    </source>
</evidence>
<dbReference type="PANTHER" id="PTHR30523">
    <property type="entry name" value="PHOSPHOENOLPYRUVATE CARBOXYLASE"/>
    <property type="match status" value="1"/>
</dbReference>
<evidence type="ECO:0000256" key="12">
    <source>
        <dbReference type="PROSITE-ProRule" id="PRU10112"/>
    </source>
</evidence>
<accession>A0A853FAB4</accession>
<keyword evidence="8 10" id="KW-0120">Carbon dioxide fixation</keyword>
<dbReference type="AlphaFoldDB" id="A0A853FAB4"/>